<proteinExistence type="predicted"/>
<dbReference type="AlphaFoldDB" id="A0A6A4IAN8"/>
<reference evidence="1" key="1">
    <citation type="journal article" date="2019" name="Environ. Microbiol.">
        <title>Fungal ecological strategies reflected in gene transcription - a case study of two litter decomposers.</title>
        <authorList>
            <person name="Barbi F."/>
            <person name="Kohler A."/>
            <person name="Barry K."/>
            <person name="Baskaran P."/>
            <person name="Daum C."/>
            <person name="Fauchery L."/>
            <person name="Ihrmark K."/>
            <person name="Kuo A."/>
            <person name="LaButti K."/>
            <person name="Lipzen A."/>
            <person name="Morin E."/>
            <person name="Grigoriev I.V."/>
            <person name="Henrissat B."/>
            <person name="Lindahl B."/>
            <person name="Martin F."/>
        </authorList>
    </citation>
    <scope>NUCLEOTIDE SEQUENCE</scope>
    <source>
        <strain evidence="1">JB14</strain>
    </source>
</reference>
<sequence length="194" mass="21611">MATRGPTLHNFSLFIDVHFWKKSLAKVKWKKDSHFSADFRGHFTFNFTFNFSSVFSLPKSHCFRCNESSEGIFILVQFTGIYRRHIFWIGKPTSDAPGIVKSYPLANQTQPSLQVKPLTPRFHGTGSGTKPAPAGTKSVFNSISTDESDFEGSGATKAHGCEYRDCRVAVQRPKPPIRVDCYGFSGKGGCTKMS</sequence>
<name>A0A6A4IAN8_9AGAR</name>
<accession>A0A6A4IAN8</accession>
<evidence type="ECO:0000313" key="2">
    <source>
        <dbReference type="Proteomes" id="UP000799118"/>
    </source>
</evidence>
<dbReference type="EMBL" id="ML769406">
    <property type="protein sequence ID" value="KAE9405785.1"/>
    <property type="molecule type" value="Genomic_DNA"/>
</dbReference>
<protein>
    <submittedName>
        <fullName evidence="1">Uncharacterized protein</fullName>
    </submittedName>
</protein>
<organism evidence="1 2">
    <name type="scientific">Gymnopus androsaceus JB14</name>
    <dbReference type="NCBI Taxonomy" id="1447944"/>
    <lineage>
        <taxon>Eukaryota</taxon>
        <taxon>Fungi</taxon>
        <taxon>Dikarya</taxon>
        <taxon>Basidiomycota</taxon>
        <taxon>Agaricomycotina</taxon>
        <taxon>Agaricomycetes</taxon>
        <taxon>Agaricomycetidae</taxon>
        <taxon>Agaricales</taxon>
        <taxon>Marasmiineae</taxon>
        <taxon>Omphalotaceae</taxon>
        <taxon>Gymnopus</taxon>
    </lineage>
</organism>
<gene>
    <name evidence="1" type="ORF">BT96DRAFT_305033</name>
</gene>
<dbReference type="Proteomes" id="UP000799118">
    <property type="component" value="Unassembled WGS sequence"/>
</dbReference>
<evidence type="ECO:0000313" key="1">
    <source>
        <dbReference type="EMBL" id="KAE9405785.1"/>
    </source>
</evidence>
<keyword evidence="2" id="KW-1185">Reference proteome</keyword>